<dbReference type="SUPFAM" id="SSF101936">
    <property type="entry name" value="DNA-binding pseudobarrel domain"/>
    <property type="match status" value="1"/>
</dbReference>
<organism evidence="7 8">
    <name type="scientific">Solanum commersonii</name>
    <name type="common">Commerson's wild potato</name>
    <name type="synonym">Commerson's nightshade</name>
    <dbReference type="NCBI Taxonomy" id="4109"/>
    <lineage>
        <taxon>Eukaryota</taxon>
        <taxon>Viridiplantae</taxon>
        <taxon>Streptophyta</taxon>
        <taxon>Embryophyta</taxon>
        <taxon>Tracheophyta</taxon>
        <taxon>Spermatophyta</taxon>
        <taxon>Magnoliopsida</taxon>
        <taxon>eudicotyledons</taxon>
        <taxon>Gunneridae</taxon>
        <taxon>Pentapetalae</taxon>
        <taxon>asterids</taxon>
        <taxon>lamiids</taxon>
        <taxon>Solanales</taxon>
        <taxon>Solanaceae</taxon>
        <taxon>Solanoideae</taxon>
        <taxon>Solaneae</taxon>
        <taxon>Solanum</taxon>
    </lineage>
</organism>
<evidence type="ECO:0000256" key="2">
    <source>
        <dbReference type="ARBA" id="ARBA00023015"/>
    </source>
</evidence>
<dbReference type="PANTHER" id="PTHR46245:SF19">
    <property type="entry name" value="TF-B3 DOMAIN-CONTAINING PROTEIN"/>
    <property type="match status" value="1"/>
</dbReference>
<evidence type="ECO:0000313" key="8">
    <source>
        <dbReference type="Proteomes" id="UP000824120"/>
    </source>
</evidence>
<evidence type="ECO:0000256" key="5">
    <source>
        <dbReference type="ARBA" id="ARBA00023242"/>
    </source>
</evidence>
<dbReference type="PROSITE" id="PS50863">
    <property type="entry name" value="B3"/>
    <property type="match status" value="1"/>
</dbReference>
<name>A0A9J5WUJ8_SOLCO</name>
<sequence>MASPSSSTTTFCFQCEDSSNSVTFRNGWRLRSGKFAQLCHRCASVYEYGRFCVTFHSSDDGWRDCESCGKLIHCGCIVSFNSYLLLDFGGIMCMECSKKNFILARNRCLSHETPVPTEESQLDATQTVVEPQYRPRVTESKLQKISIKYPLFCGRVVTPLFQKSLSASDADLALSRLVIPKKCAEVSFYFFLEFHAFFSKETTSLPPRGRDKAYFPPLSGPHKIPINILDTDGKEWNFHFRFWPNSRSKMYVLEGLRDYMVSKKWQAGDVVTFYRIEPGQKLVMGLRNTSAGSSTS</sequence>
<evidence type="ECO:0000256" key="4">
    <source>
        <dbReference type="ARBA" id="ARBA00023163"/>
    </source>
</evidence>
<evidence type="ECO:0000313" key="7">
    <source>
        <dbReference type="EMBL" id="KAG5578975.1"/>
    </source>
</evidence>
<dbReference type="Proteomes" id="UP000824120">
    <property type="component" value="Chromosome 10"/>
</dbReference>
<dbReference type="GO" id="GO:0003677">
    <property type="term" value="F:DNA binding"/>
    <property type="evidence" value="ECO:0007669"/>
    <property type="project" value="UniProtKB-KW"/>
</dbReference>
<keyword evidence="4" id="KW-0804">Transcription</keyword>
<comment type="caution">
    <text evidence="7">The sequence shown here is derived from an EMBL/GenBank/DDBJ whole genome shotgun (WGS) entry which is preliminary data.</text>
</comment>
<dbReference type="Gene3D" id="2.40.330.10">
    <property type="entry name" value="DNA-binding pseudobarrel domain"/>
    <property type="match status" value="1"/>
</dbReference>
<accession>A0A9J5WUJ8</accession>
<dbReference type="AlphaFoldDB" id="A0A9J5WUJ8"/>
<evidence type="ECO:0000256" key="1">
    <source>
        <dbReference type="ARBA" id="ARBA00004123"/>
    </source>
</evidence>
<dbReference type="OrthoDB" id="1271493at2759"/>
<keyword evidence="2" id="KW-0805">Transcription regulation</keyword>
<dbReference type="Pfam" id="PF25813">
    <property type="entry name" value="zf_VAL1_N"/>
    <property type="match status" value="1"/>
</dbReference>
<dbReference type="InterPro" id="IPR015300">
    <property type="entry name" value="DNA-bd_pseudobarrel_sf"/>
</dbReference>
<proteinExistence type="predicted"/>
<dbReference type="Pfam" id="PF02362">
    <property type="entry name" value="B3"/>
    <property type="match status" value="1"/>
</dbReference>
<keyword evidence="5" id="KW-0539">Nucleus</keyword>
<reference evidence="7 8" key="1">
    <citation type="submission" date="2020-09" db="EMBL/GenBank/DDBJ databases">
        <title>De no assembly of potato wild relative species, Solanum commersonii.</title>
        <authorList>
            <person name="Cho K."/>
        </authorList>
    </citation>
    <scope>NUCLEOTIDE SEQUENCE [LARGE SCALE GENOMIC DNA]</scope>
    <source>
        <strain evidence="7">LZ3.2</strain>
        <tissue evidence="7">Leaf</tissue>
    </source>
</reference>
<comment type="subcellular location">
    <subcellularLocation>
        <location evidence="1">Nucleus</location>
    </subcellularLocation>
</comment>
<feature type="domain" description="TF-B3" evidence="6">
    <location>
        <begin position="188"/>
        <end position="290"/>
    </location>
</feature>
<protein>
    <recommendedName>
        <fullName evidence="6">TF-B3 domain-containing protein</fullName>
    </recommendedName>
</protein>
<dbReference type="GO" id="GO:0005634">
    <property type="term" value="C:nucleus"/>
    <property type="evidence" value="ECO:0007669"/>
    <property type="project" value="UniProtKB-SubCell"/>
</dbReference>
<evidence type="ECO:0000259" key="6">
    <source>
        <dbReference type="PROSITE" id="PS50863"/>
    </source>
</evidence>
<dbReference type="InterPro" id="IPR003340">
    <property type="entry name" value="B3_DNA-bd"/>
</dbReference>
<dbReference type="PANTHER" id="PTHR46245">
    <property type="entry name" value="B3 DOMAIN-CONTAINING PROTEIN OS07G0563300"/>
    <property type="match status" value="1"/>
</dbReference>
<dbReference type="CDD" id="cd10017">
    <property type="entry name" value="B3_DNA"/>
    <property type="match status" value="1"/>
</dbReference>
<gene>
    <name evidence="7" type="ORF">H5410_049602</name>
</gene>
<evidence type="ECO:0000256" key="3">
    <source>
        <dbReference type="ARBA" id="ARBA00023125"/>
    </source>
</evidence>
<keyword evidence="8" id="KW-1185">Reference proteome</keyword>
<dbReference type="SMART" id="SM01019">
    <property type="entry name" value="B3"/>
    <property type="match status" value="1"/>
</dbReference>
<keyword evidence="3" id="KW-0238">DNA-binding</keyword>
<dbReference type="EMBL" id="JACXVP010000010">
    <property type="protein sequence ID" value="KAG5578975.1"/>
    <property type="molecule type" value="Genomic_DNA"/>
</dbReference>
<dbReference type="InterPro" id="IPR057743">
    <property type="entry name" value="Zfn_VAL1-3_N"/>
</dbReference>